<name>A0A7G9Z5J2_9EURY</name>
<accession>A0A7G9Z5J2</accession>
<evidence type="ECO:0000259" key="1">
    <source>
        <dbReference type="Pfam" id="PF00112"/>
    </source>
</evidence>
<dbReference type="EMBL" id="MT631617">
    <property type="protein sequence ID" value="QNO55526.1"/>
    <property type="molecule type" value="Genomic_DNA"/>
</dbReference>
<dbReference type="PROSITE" id="PS00639">
    <property type="entry name" value="THIOL_PROTEASE_HIS"/>
    <property type="match status" value="1"/>
</dbReference>
<dbReference type="AlphaFoldDB" id="A0A7G9Z5J2"/>
<evidence type="ECO:0000313" key="2">
    <source>
        <dbReference type="EMBL" id="QNO55526.1"/>
    </source>
</evidence>
<dbReference type="GO" id="GO:0008234">
    <property type="term" value="F:cysteine-type peptidase activity"/>
    <property type="evidence" value="ECO:0007669"/>
    <property type="project" value="InterPro"/>
</dbReference>
<feature type="domain" description="Peptidase C1A papain C-terminal" evidence="1">
    <location>
        <begin position="31"/>
        <end position="80"/>
    </location>
</feature>
<dbReference type="InterPro" id="IPR000668">
    <property type="entry name" value="Peptidase_C1A_C"/>
</dbReference>
<sequence length="109" mass="12252">MIFGFTVYSDAIGQSRSKNGEIPFPCEEDTVSGGHAVMAVGYDDKIEIDNSAGEKTTTVGALQIRNSWSEEWGDQGYGWLPYEYVLKGLAMDWWTVLSKEWVDTHEFGF</sequence>
<dbReference type="SUPFAM" id="SSF54001">
    <property type="entry name" value="Cysteine proteinases"/>
    <property type="match status" value="1"/>
</dbReference>
<gene>
    <name evidence="2" type="ORF">IBJMOJJD_00011</name>
</gene>
<dbReference type="GO" id="GO:0006508">
    <property type="term" value="P:proteolysis"/>
    <property type="evidence" value="ECO:0007669"/>
    <property type="project" value="InterPro"/>
</dbReference>
<dbReference type="InterPro" id="IPR038765">
    <property type="entry name" value="Papain-like_cys_pep_sf"/>
</dbReference>
<reference evidence="2" key="1">
    <citation type="submission" date="2020-06" db="EMBL/GenBank/DDBJ databases">
        <title>Unique genomic features of the anaerobic methanotrophic archaea.</title>
        <authorList>
            <person name="Chadwick G.L."/>
            <person name="Skennerton C.T."/>
            <person name="Laso-Perez R."/>
            <person name="Leu A.O."/>
            <person name="Speth D.R."/>
            <person name="Yu H."/>
            <person name="Morgan-Lang C."/>
            <person name="Hatzenpichler R."/>
            <person name="Goudeau D."/>
            <person name="Malmstrom R."/>
            <person name="Brazelton W.J."/>
            <person name="Woyke T."/>
            <person name="Hallam S.J."/>
            <person name="Tyson G.W."/>
            <person name="Wegener G."/>
            <person name="Boetius A."/>
            <person name="Orphan V."/>
        </authorList>
    </citation>
    <scope>NUCLEOTIDE SEQUENCE</scope>
</reference>
<dbReference type="Pfam" id="PF00112">
    <property type="entry name" value="Peptidase_C1"/>
    <property type="match status" value="1"/>
</dbReference>
<protein>
    <recommendedName>
        <fullName evidence="1">Peptidase C1A papain C-terminal domain-containing protein</fullName>
    </recommendedName>
</protein>
<organism evidence="2">
    <name type="scientific">Candidatus Methanophaga sp. ANME-1 ERB7</name>
    <dbReference type="NCBI Taxonomy" id="2759913"/>
    <lineage>
        <taxon>Archaea</taxon>
        <taxon>Methanobacteriati</taxon>
        <taxon>Methanobacteriota</taxon>
        <taxon>Stenosarchaea group</taxon>
        <taxon>Methanomicrobia</taxon>
        <taxon>Candidatus Methanophagales</taxon>
        <taxon>Candidatus Methanophagaceae</taxon>
        <taxon>Candidatus Methanophaga</taxon>
    </lineage>
</organism>
<proteinExistence type="predicted"/>
<dbReference type="Gene3D" id="3.90.70.10">
    <property type="entry name" value="Cysteine proteinases"/>
    <property type="match status" value="1"/>
</dbReference>
<dbReference type="InterPro" id="IPR025660">
    <property type="entry name" value="Pept_his_AS"/>
</dbReference>